<keyword evidence="2" id="KW-0732">Signal</keyword>
<comment type="similarity">
    <text evidence="1">Belongs to the expansin family.</text>
</comment>
<dbReference type="PROSITE" id="PS50842">
    <property type="entry name" value="EXPANSIN_EG45"/>
    <property type="match status" value="1"/>
</dbReference>
<dbReference type="InterPro" id="IPR009009">
    <property type="entry name" value="RlpA-like_DPBB"/>
</dbReference>
<accession>A0ABU6UBM1</accession>
<feature type="domain" description="Expansin-like EG45" evidence="3">
    <location>
        <begin position="48"/>
        <end position="152"/>
    </location>
</feature>
<dbReference type="InterPro" id="IPR007112">
    <property type="entry name" value="Expansin/allergen_DPBB_dom"/>
</dbReference>
<dbReference type="InterPro" id="IPR036908">
    <property type="entry name" value="RlpA-like_sf"/>
</dbReference>
<organism evidence="5 6">
    <name type="scientific">Stylosanthes scabra</name>
    <dbReference type="NCBI Taxonomy" id="79078"/>
    <lineage>
        <taxon>Eukaryota</taxon>
        <taxon>Viridiplantae</taxon>
        <taxon>Streptophyta</taxon>
        <taxon>Embryophyta</taxon>
        <taxon>Tracheophyta</taxon>
        <taxon>Spermatophyta</taxon>
        <taxon>Magnoliopsida</taxon>
        <taxon>eudicotyledons</taxon>
        <taxon>Gunneridae</taxon>
        <taxon>Pentapetalae</taxon>
        <taxon>rosids</taxon>
        <taxon>fabids</taxon>
        <taxon>Fabales</taxon>
        <taxon>Fabaceae</taxon>
        <taxon>Papilionoideae</taxon>
        <taxon>50 kb inversion clade</taxon>
        <taxon>dalbergioids sensu lato</taxon>
        <taxon>Dalbergieae</taxon>
        <taxon>Pterocarpus clade</taxon>
        <taxon>Stylosanthes</taxon>
    </lineage>
</organism>
<dbReference type="PROSITE" id="PS50843">
    <property type="entry name" value="EXPANSIN_CBD"/>
    <property type="match status" value="1"/>
</dbReference>
<evidence type="ECO:0000259" key="4">
    <source>
        <dbReference type="PROSITE" id="PS50843"/>
    </source>
</evidence>
<sequence>MELNFKYQLGLVISVIIMLLPLMCTSQDSFTCSRATYYGSPECTANPRGACGYGEYGTLINDGSVAGVSWLWRNGSGCGACYQVRCKIPACCDDYGAYVVVTDFGVGDRTDFIMSPRAYSRLGKNEDSSAELFKYGVVDVEYKRVPCRYGSYNIVVKVHERSYNPHYFAIVTLYVGGTQDITAVQFWQEDCKEWRAMRRAFGTVFDIENPPRGDIKLRFQVSGSAGVYWVESKNVITGDWKAGAFYDTQIQLE</sequence>
<dbReference type="Proteomes" id="UP001341840">
    <property type="component" value="Unassembled WGS sequence"/>
</dbReference>
<dbReference type="SUPFAM" id="SSF50685">
    <property type="entry name" value="Barwin-like endoglucanases"/>
    <property type="match status" value="1"/>
</dbReference>
<dbReference type="Gene3D" id="2.40.40.10">
    <property type="entry name" value="RlpA-like domain"/>
    <property type="match status" value="1"/>
</dbReference>
<dbReference type="Pfam" id="PF03330">
    <property type="entry name" value="DPBB_1"/>
    <property type="match status" value="1"/>
</dbReference>
<name>A0ABU6UBM1_9FABA</name>
<comment type="caution">
    <text evidence="5">The sequence shown here is derived from an EMBL/GenBank/DDBJ whole genome shotgun (WGS) entry which is preliminary data.</text>
</comment>
<feature type="domain" description="Expansin-like CBD" evidence="4">
    <location>
        <begin position="166"/>
        <end position="248"/>
    </location>
</feature>
<dbReference type="PANTHER" id="PTHR31692">
    <property type="entry name" value="EXPANSIN-B3"/>
    <property type="match status" value="1"/>
</dbReference>
<evidence type="ECO:0000313" key="6">
    <source>
        <dbReference type="Proteomes" id="UP001341840"/>
    </source>
</evidence>
<gene>
    <name evidence="5" type="primary">EXLB1_6</name>
    <name evidence="5" type="ORF">PIB30_027237</name>
</gene>
<evidence type="ECO:0000256" key="2">
    <source>
        <dbReference type="SAM" id="SignalP"/>
    </source>
</evidence>
<dbReference type="Gene3D" id="2.60.40.760">
    <property type="entry name" value="Expansin, cellulose-binding-like domain"/>
    <property type="match status" value="1"/>
</dbReference>
<dbReference type="EMBL" id="JASCZI010120933">
    <property type="protein sequence ID" value="MED6157850.1"/>
    <property type="molecule type" value="Genomic_DNA"/>
</dbReference>
<evidence type="ECO:0000259" key="3">
    <source>
        <dbReference type="PROSITE" id="PS50842"/>
    </source>
</evidence>
<feature type="chain" id="PRO_5047141609" evidence="2">
    <location>
        <begin position="27"/>
        <end position="253"/>
    </location>
</feature>
<dbReference type="InterPro" id="IPR036749">
    <property type="entry name" value="Expansin_CBD_sf"/>
</dbReference>
<feature type="signal peptide" evidence="2">
    <location>
        <begin position="1"/>
        <end position="26"/>
    </location>
</feature>
<dbReference type="Pfam" id="PF01357">
    <property type="entry name" value="Expansin_C"/>
    <property type="match status" value="1"/>
</dbReference>
<reference evidence="5 6" key="1">
    <citation type="journal article" date="2023" name="Plants (Basel)">
        <title>Bridging the Gap: Combining Genomics and Transcriptomics Approaches to Understand Stylosanthes scabra, an Orphan Legume from the Brazilian Caatinga.</title>
        <authorList>
            <person name="Ferreira-Neto J.R.C."/>
            <person name="da Silva M.D."/>
            <person name="Binneck E."/>
            <person name="de Melo N.F."/>
            <person name="da Silva R.H."/>
            <person name="de Melo A.L.T.M."/>
            <person name="Pandolfi V."/>
            <person name="Bustamante F.O."/>
            <person name="Brasileiro-Vidal A.C."/>
            <person name="Benko-Iseppon A.M."/>
        </authorList>
    </citation>
    <scope>NUCLEOTIDE SEQUENCE [LARGE SCALE GENOMIC DNA]</scope>
    <source>
        <tissue evidence="5">Leaves</tissue>
    </source>
</reference>
<proteinExistence type="inferred from homology"/>
<evidence type="ECO:0000256" key="1">
    <source>
        <dbReference type="RuleBase" id="RU003460"/>
    </source>
</evidence>
<protein>
    <submittedName>
        <fullName evidence="5">Expansin-like B1</fullName>
    </submittedName>
</protein>
<dbReference type="PANTHER" id="PTHR31692:SF2">
    <property type="entry name" value="EXPANSIN-LIKE B1"/>
    <property type="match status" value="1"/>
</dbReference>
<keyword evidence="6" id="KW-1185">Reference proteome</keyword>
<evidence type="ECO:0000313" key="5">
    <source>
        <dbReference type="EMBL" id="MED6157850.1"/>
    </source>
</evidence>
<dbReference type="InterPro" id="IPR007117">
    <property type="entry name" value="Expansin_CBD"/>
</dbReference>
<dbReference type="SUPFAM" id="SSF49590">
    <property type="entry name" value="PHL pollen allergen"/>
    <property type="match status" value="1"/>
</dbReference>
<dbReference type="PRINTS" id="PR01225">
    <property type="entry name" value="EXPANSNFAMLY"/>
</dbReference>
<dbReference type="InterPro" id="IPR007118">
    <property type="entry name" value="Expan_Lol_pI"/>
</dbReference>